<dbReference type="OrthoDB" id="7594874at2"/>
<comment type="caution">
    <text evidence="1">The sequence shown here is derived from an EMBL/GenBank/DDBJ whole genome shotgun (WGS) entry which is preliminary data.</text>
</comment>
<reference evidence="1 2" key="1">
    <citation type="submission" date="2019-09" db="EMBL/GenBank/DDBJ databases">
        <title>Polymorphobacter sp. isolated from a lake in China.</title>
        <authorList>
            <person name="Liu Z."/>
        </authorList>
    </citation>
    <scope>NUCLEOTIDE SEQUENCE [LARGE SCALE GENOMIC DNA]</scope>
    <source>
        <strain evidence="1 2">D40P</strain>
    </source>
</reference>
<dbReference type="Proteomes" id="UP000481327">
    <property type="component" value="Unassembled WGS sequence"/>
</dbReference>
<evidence type="ECO:0000313" key="2">
    <source>
        <dbReference type="Proteomes" id="UP000481327"/>
    </source>
</evidence>
<name>A0A7C9GQQ1_9SPHN</name>
<dbReference type="Pfam" id="PF11164">
    <property type="entry name" value="DUF2948"/>
    <property type="match status" value="1"/>
</dbReference>
<organism evidence="1 2">
    <name type="scientific">Sandarakinorhabdus fusca</name>
    <dbReference type="NCBI Taxonomy" id="1439888"/>
    <lineage>
        <taxon>Bacteria</taxon>
        <taxon>Pseudomonadati</taxon>
        <taxon>Pseudomonadota</taxon>
        <taxon>Alphaproteobacteria</taxon>
        <taxon>Sphingomonadales</taxon>
        <taxon>Sphingosinicellaceae</taxon>
        <taxon>Sandarakinorhabdus</taxon>
    </lineage>
</organism>
<protein>
    <submittedName>
        <fullName evidence="1">DUF2948 family protein</fullName>
    </submittedName>
</protein>
<evidence type="ECO:0000313" key="1">
    <source>
        <dbReference type="EMBL" id="MQT17810.1"/>
    </source>
</evidence>
<dbReference type="InterPro" id="IPR021335">
    <property type="entry name" value="DUF2948"/>
</dbReference>
<dbReference type="RefSeq" id="WP_152578233.1">
    <property type="nucleotide sequence ID" value="NZ_JAATJI010000002.1"/>
</dbReference>
<accession>A0A7C9GQQ1</accession>
<gene>
    <name evidence="1" type="ORF">F3168_11140</name>
</gene>
<proteinExistence type="predicted"/>
<sequence>MSDTVPDDRLTLLASDPGDLPVLSALMQDAIVRAGDIGWDRRRRRLVLVASRYRWEAATEVSRVRTALRLDSVLRVERQHWPADPDAMLALLSIAADSDRVTLSFADAASLRLHVECVDAVLEDLSAPWGVRHRPHHEM</sequence>
<dbReference type="EMBL" id="WIOL01000003">
    <property type="protein sequence ID" value="MQT17810.1"/>
    <property type="molecule type" value="Genomic_DNA"/>
</dbReference>
<dbReference type="AlphaFoldDB" id="A0A7C9GQQ1"/>
<keyword evidence="2" id="KW-1185">Reference proteome</keyword>